<sequence>MRVRSSFSRAVLALLLAQPIVALNGGTRAEENAVSITTGDGEKDVEPRRLHGRSRWQVHREVVEVRVPKPANDDDSGSDDSKTTLSTSTTTSSDLAATTSPNTWVAVQHVTGTAYTTVTCMTPKTVATSACSYINDKQTTCVSTSAVIPTCLPGMLCAFSDTTGAVSCMKKSGIDASGIVVVAVFGLGVAIAVVTICSMCCRERRQNKVARRAAEARLEMLAARELKKKTAMVEVAAAGGTGGAYAPLVNAAEAHELSGAAPVHPQEQRYGD</sequence>
<evidence type="ECO:0000313" key="5">
    <source>
        <dbReference type="Proteomes" id="UP001320245"/>
    </source>
</evidence>
<evidence type="ECO:0000256" key="3">
    <source>
        <dbReference type="SAM" id="SignalP"/>
    </source>
</evidence>
<evidence type="ECO:0000256" key="1">
    <source>
        <dbReference type="SAM" id="MobiDB-lite"/>
    </source>
</evidence>
<gene>
    <name evidence="4" type="ORF">SLS53_007911</name>
</gene>
<feature type="chain" id="PRO_5042996947" description="Transmembrane protein" evidence="3">
    <location>
        <begin position="23"/>
        <end position="272"/>
    </location>
</feature>
<keyword evidence="2" id="KW-0472">Membrane</keyword>
<protein>
    <recommendedName>
        <fullName evidence="6">Transmembrane protein</fullName>
    </recommendedName>
</protein>
<keyword evidence="5" id="KW-1185">Reference proteome</keyword>
<feature type="region of interest" description="Disordered" evidence="1">
    <location>
        <begin position="65"/>
        <end position="96"/>
    </location>
</feature>
<keyword evidence="2" id="KW-0812">Transmembrane</keyword>
<dbReference type="Proteomes" id="UP001320245">
    <property type="component" value="Unassembled WGS sequence"/>
</dbReference>
<name>A0AAN9YC29_9PEZI</name>
<keyword evidence="2" id="KW-1133">Transmembrane helix</keyword>
<comment type="caution">
    <text evidence="4">The sequence shown here is derived from an EMBL/GenBank/DDBJ whole genome shotgun (WGS) entry which is preliminary data.</text>
</comment>
<dbReference type="EMBL" id="JAJSPL020000043">
    <property type="protein sequence ID" value="KAK7734262.1"/>
    <property type="molecule type" value="Genomic_DNA"/>
</dbReference>
<feature type="compositionally biased region" description="Low complexity" evidence="1">
    <location>
        <begin position="83"/>
        <end position="96"/>
    </location>
</feature>
<reference evidence="4 5" key="1">
    <citation type="journal article" date="2023" name="PLoS ONE">
        <title>Cytospora paraplurivora sp. nov. isolated from orchards with fruit tree decline syndrome in Ontario, Canada.</title>
        <authorList>
            <person name="Ilyukhin E."/>
            <person name="Nguyen H.D.T."/>
            <person name="Castle A.J."/>
            <person name="Ellouze W."/>
        </authorList>
    </citation>
    <scope>NUCLEOTIDE SEQUENCE [LARGE SCALE GENOMIC DNA]</scope>
    <source>
        <strain evidence="4 5">FDS-564</strain>
    </source>
</reference>
<feature type="signal peptide" evidence="3">
    <location>
        <begin position="1"/>
        <end position="22"/>
    </location>
</feature>
<keyword evidence="3" id="KW-0732">Signal</keyword>
<evidence type="ECO:0000313" key="4">
    <source>
        <dbReference type="EMBL" id="KAK7734262.1"/>
    </source>
</evidence>
<evidence type="ECO:0008006" key="6">
    <source>
        <dbReference type="Google" id="ProtNLM"/>
    </source>
</evidence>
<proteinExistence type="predicted"/>
<evidence type="ECO:0000256" key="2">
    <source>
        <dbReference type="SAM" id="Phobius"/>
    </source>
</evidence>
<accession>A0AAN9YC29</accession>
<organism evidence="4 5">
    <name type="scientific">Cytospora paraplurivora</name>
    <dbReference type="NCBI Taxonomy" id="2898453"/>
    <lineage>
        <taxon>Eukaryota</taxon>
        <taxon>Fungi</taxon>
        <taxon>Dikarya</taxon>
        <taxon>Ascomycota</taxon>
        <taxon>Pezizomycotina</taxon>
        <taxon>Sordariomycetes</taxon>
        <taxon>Sordariomycetidae</taxon>
        <taxon>Diaporthales</taxon>
        <taxon>Cytosporaceae</taxon>
        <taxon>Cytospora</taxon>
    </lineage>
</organism>
<feature type="transmembrane region" description="Helical" evidence="2">
    <location>
        <begin position="178"/>
        <end position="201"/>
    </location>
</feature>
<dbReference type="AlphaFoldDB" id="A0AAN9YC29"/>